<evidence type="ECO:0000313" key="3">
    <source>
        <dbReference type="EMBL" id="ASW42324.1"/>
    </source>
</evidence>
<protein>
    <submittedName>
        <fullName evidence="3">Uncharacterized protein</fullName>
    </submittedName>
</protein>
<dbReference type="EMBL" id="CP016786">
    <property type="protein sequence ID" value="ASW42324.1"/>
    <property type="molecule type" value="Genomic_DNA"/>
</dbReference>
<sequence>MKEFFIVAISGITTFVIFSKIFEKLNNDVKLFNPIRKITNKLKKKESYGSFFLLISIVLVVGISRSLNLNNFIYGILLGFVGALQEVIFRKEDENSKNKLNNKRVTSNKKGNNKSKK</sequence>
<dbReference type="Proteomes" id="UP000264883">
    <property type="component" value="Chromosome"/>
</dbReference>
<dbReference type="KEGG" id="cia:BEN51_02130"/>
<feature type="region of interest" description="Disordered" evidence="1">
    <location>
        <begin position="94"/>
        <end position="117"/>
    </location>
</feature>
<dbReference type="RefSeq" id="WP_119864456.1">
    <property type="nucleotide sequence ID" value="NZ_CP016786.1"/>
</dbReference>
<evidence type="ECO:0000256" key="2">
    <source>
        <dbReference type="SAM" id="Phobius"/>
    </source>
</evidence>
<reference evidence="3 4" key="1">
    <citation type="submission" date="2016-08" db="EMBL/GenBank/DDBJ databases">
        <title>Complete Genome Sequence Of The Indigo Reducing Clostridium isatidis DSM15098.</title>
        <authorList>
            <person name="Little G.T."/>
            <person name="Minton N.P."/>
        </authorList>
    </citation>
    <scope>NUCLEOTIDE SEQUENCE [LARGE SCALE GENOMIC DNA]</scope>
    <source>
        <strain evidence="3 4">DSM 15098</strain>
    </source>
</reference>
<feature type="transmembrane region" description="Helical" evidence="2">
    <location>
        <begin position="47"/>
        <end position="66"/>
    </location>
</feature>
<keyword evidence="2" id="KW-0812">Transmembrane</keyword>
<dbReference type="AlphaFoldDB" id="A0A343J9W6"/>
<name>A0A343J9W6_9CLOT</name>
<evidence type="ECO:0000313" key="4">
    <source>
        <dbReference type="Proteomes" id="UP000264883"/>
    </source>
</evidence>
<keyword evidence="2" id="KW-0472">Membrane</keyword>
<organism evidence="3 4">
    <name type="scientific">Clostridium isatidis</name>
    <dbReference type="NCBI Taxonomy" id="182773"/>
    <lineage>
        <taxon>Bacteria</taxon>
        <taxon>Bacillati</taxon>
        <taxon>Bacillota</taxon>
        <taxon>Clostridia</taxon>
        <taxon>Eubacteriales</taxon>
        <taxon>Clostridiaceae</taxon>
        <taxon>Clostridium</taxon>
    </lineage>
</organism>
<proteinExistence type="predicted"/>
<evidence type="ECO:0000256" key="1">
    <source>
        <dbReference type="SAM" id="MobiDB-lite"/>
    </source>
</evidence>
<feature type="transmembrane region" description="Helical" evidence="2">
    <location>
        <begin position="6"/>
        <end position="26"/>
    </location>
</feature>
<keyword evidence="4" id="KW-1185">Reference proteome</keyword>
<feature type="transmembrane region" description="Helical" evidence="2">
    <location>
        <begin position="72"/>
        <end position="89"/>
    </location>
</feature>
<keyword evidence="2" id="KW-1133">Transmembrane helix</keyword>
<accession>A0A343J9W6</accession>
<gene>
    <name evidence="3" type="ORF">BEN51_02130</name>
</gene>